<gene>
    <name evidence="1" type="ORF">LMG18095_02289</name>
</gene>
<protein>
    <submittedName>
        <fullName evidence="1">Uncharacterized protein</fullName>
    </submittedName>
</protein>
<sequence>MLSDAEEWDRKLEAWLACYQHLEPQMKDAERWRYVRNSINPSHVIHRWDDSIKDWKNIGGSYVAQETIDAALDLQKEKQDAE</sequence>
<dbReference type="RefSeq" id="WP_012436168.1">
    <property type="nucleotide sequence ID" value="NZ_CATWDO010000003.1"/>
</dbReference>
<organism evidence="1 2">
    <name type="scientific">Ralstonia thomasii</name>
    <dbReference type="NCBI Taxonomy" id="3058596"/>
    <lineage>
        <taxon>Bacteria</taxon>
        <taxon>Pseudomonadati</taxon>
        <taxon>Pseudomonadota</taxon>
        <taxon>Betaproteobacteria</taxon>
        <taxon>Burkholderiales</taxon>
        <taxon>Burkholderiaceae</taxon>
        <taxon>Ralstonia</taxon>
    </lineage>
</organism>
<name>A0ABM9JG62_9RALS</name>
<dbReference type="EMBL" id="CATZAR010000005">
    <property type="protein sequence ID" value="CAJ0792252.1"/>
    <property type="molecule type" value="Genomic_DNA"/>
</dbReference>
<evidence type="ECO:0000313" key="1">
    <source>
        <dbReference type="EMBL" id="CAJ0792252.1"/>
    </source>
</evidence>
<proteinExistence type="predicted"/>
<evidence type="ECO:0000313" key="2">
    <source>
        <dbReference type="Proteomes" id="UP001189773"/>
    </source>
</evidence>
<reference evidence="1 2" key="1">
    <citation type="submission" date="2023-07" db="EMBL/GenBank/DDBJ databases">
        <authorList>
            <person name="Peeters C."/>
        </authorList>
    </citation>
    <scope>NUCLEOTIDE SEQUENCE [LARGE SCALE GENOMIC DNA]</scope>
    <source>
        <strain evidence="1 2">LMG 18095</strain>
    </source>
</reference>
<comment type="caution">
    <text evidence="1">The sequence shown here is derived from an EMBL/GenBank/DDBJ whole genome shotgun (WGS) entry which is preliminary data.</text>
</comment>
<dbReference type="Proteomes" id="UP001189773">
    <property type="component" value="Unassembled WGS sequence"/>
</dbReference>
<keyword evidence="2" id="KW-1185">Reference proteome</keyword>
<accession>A0ABM9JG62</accession>